<dbReference type="PANTHER" id="PTHR10664:SF20">
    <property type="entry name" value="SERPENTINE RECEPTOR, CLASS BC (CLASS B-LIKE)"/>
    <property type="match status" value="1"/>
</dbReference>
<dbReference type="CTD" id="9818195"/>
<keyword evidence="1" id="KW-0812">Transmembrane</keyword>
<feature type="transmembrane region" description="Helical" evidence="1">
    <location>
        <begin position="100"/>
        <end position="124"/>
    </location>
</feature>
<dbReference type="EMBL" id="DS268409">
    <property type="protein sequence ID" value="EFO95024.1"/>
    <property type="molecule type" value="Genomic_DNA"/>
</dbReference>
<dbReference type="GeneID" id="9818195"/>
<dbReference type="HOGENOM" id="CLU_059075_0_1_1"/>
<dbReference type="Proteomes" id="UP000008281">
    <property type="component" value="Unassembled WGS sequence"/>
</dbReference>
<evidence type="ECO:0000313" key="2">
    <source>
        <dbReference type="EMBL" id="EFO95024.1"/>
    </source>
</evidence>
<protein>
    <recommendedName>
        <fullName evidence="4">G-protein coupled receptors family 1 profile domain-containing protein</fullName>
    </recommendedName>
</protein>
<dbReference type="eggNOG" id="ENOG502THXN">
    <property type="taxonomic scope" value="Eukaryota"/>
</dbReference>
<evidence type="ECO:0000313" key="3">
    <source>
        <dbReference type="Proteomes" id="UP000008281"/>
    </source>
</evidence>
<organism evidence="3">
    <name type="scientific">Caenorhabditis remanei</name>
    <name type="common">Caenorhabditis vulgaris</name>
    <dbReference type="NCBI Taxonomy" id="31234"/>
    <lineage>
        <taxon>Eukaryota</taxon>
        <taxon>Metazoa</taxon>
        <taxon>Ecdysozoa</taxon>
        <taxon>Nematoda</taxon>
        <taxon>Chromadorea</taxon>
        <taxon>Rhabditida</taxon>
        <taxon>Rhabditina</taxon>
        <taxon>Rhabditomorpha</taxon>
        <taxon>Rhabditoidea</taxon>
        <taxon>Rhabditidae</taxon>
        <taxon>Peloderinae</taxon>
        <taxon>Caenorhabditis</taxon>
    </lineage>
</organism>
<accession>E3LHG8</accession>
<feature type="transmembrane region" description="Helical" evidence="1">
    <location>
        <begin position="156"/>
        <end position="174"/>
    </location>
</feature>
<evidence type="ECO:0000256" key="1">
    <source>
        <dbReference type="SAM" id="Phobius"/>
    </source>
</evidence>
<proteinExistence type="predicted"/>
<dbReference type="Pfam" id="PF10316">
    <property type="entry name" value="7TM_GPCR_Srbc"/>
    <property type="match status" value="1"/>
</dbReference>
<dbReference type="PANTHER" id="PTHR10664">
    <property type="entry name" value="SERPENTINE RECEPTOR-C.ELEGANS"/>
    <property type="match status" value="1"/>
</dbReference>
<sequence>MVFITYRFKTIKKKPELSLFYCHFVIDILCSFAMSLNMVIMFLSTTDAVQFFIDNRNFAFYIFYPVFLIGSIRALLVLLIEMDRTFATYFPIIFFNYRKFIPTFFIIVILVLYTLIDAYVLFFFCGDRVDVPPGCINILCALSMCYRSYWLGFEQIVYSLIIILSLLLTLKLFIKIKVKKENINYDLKRANRLALIDTFIIVVFDLTPPIIVSHVPNFYRYLGPVNAFFKTMGFVVEGYLVSMNLKKRLYNSKTNVIVKSERIYTTCSK</sequence>
<dbReference type="AlphaFoldDB" id="E3LHG8"/>
<dbReference type="KEGG" id="crq:GCK72_020029"/>
<dbReference type="InParanoid" id="E3LHG8"/>
<dbReference type="RefSeq" id="XP_003116128.2">
    <property type="nucleotide sequence ID" value="XM_003116080.2"/>
</dbReference>
<feature type="transmembrane region" description="Helical" evidence="1">
    <location>
        <begin position="20"/>
        <end position="43"/>
    </location>
</feature>
<feature type="transmembrane region" description="Helical" evidence="1">
    <location>
        <begin position="58"/>
        <end position="80"/>
    </location>
</feature>
<dbReference type="OrthoDB" id="5859060at2759"/>
<keyword evidence="1" id="KW-0472">Membrane</keyword>
<keyword evidence="1" id="KW-1133">Transmembrane helix</keyword>
<reference evidence="2" key="1">
    <citation type="submission" date="2007-07" db="EMBL/GenBank/DDBJ databases">
        <title>PCAP assembly of the Caenorhabditis remanei genome.</title>
        <authorList>
            <consortium name="The Caenorhabditis remanei Sequencing Consortium"/>
            <person name="Wilson R.K."/>
        </authorList>
    </citation>
    <scope>NUCLEOTIDE SEQUENCE [LARGE SCALE GENOMIC DNA]</scope>
    <source>
        <strain evidence="2">PB4641</strain>
    </source>
</reference>
<keyword evidence="3" id="KW-1185">Reference proteome</keyword>
<dbReference type="InterPro" id="IPR019420">
    <property type="entry name" value="7TM_GPCR_serpentine_rcpt_Srbc"/>
</dbReference>
<name>E3LHG8_CAERE</name>
<evidence type="ECO:0008006" key="4">
    <source>
        <dbReference type="Google" id="ProtNLM"/>
    </source>
</evidence>
<gene>
    <name evidence="2" type="ORF">CRE_08778</name>
</gene>
<feature type="transmembrane region" description="Helical" evidence="1">
    <location>
        <begin position="194"/>
        <end position="215"/>
    </location>
</feature>
<feature type="transmembrane region" description="Helical" evidence="1">
    <location>
        <begin position="227"/>
        <end position="245"/>
    </location>
</feature>